<organism evidence="1 2">
    <name type="scientific">Nesidiocoris tenuis</name>
    <dbReference type="NCBI Taxonomy" id="355587"/>
    <lineage>
        <taxon>Eukaryota</taxon>
        <taxon>Metazoa</taxon>
        <taxon>Ecdysozoa</taxon>
        <taxon>Arthropoda</taxon>
        <taxon>Hexapoda</taxon>
        <taxon>Insecta</taxon>
        <taxon>Pterygota</taxon>
        <taxon>Neoptera</taxon>
        <taxon>Paraneoptera</taxon>
        <taxon>Hemiptera</taxon>
        <taxon>Heteroptera</taxon>
        <taxon>Panheteroptera</taxon>
        <taxon>Cimicomorpha</taxon>
        <taxon>Miridae</taxon>
        <taxon>Dicyphina</taxon>
        <taxon>Nesidiocoris</taxon>
    </lineage>
</organism>
<feature type="non-terminal residue" evidence="1">
    <location>
        <position position="1"/>
    </location>
</feature>
<evidence type="ECO:0000313" key="1">
    <source>
        <dbReference type="EMBL" id="CAB0008400.1"/>
    </source>
</evidence>
<evidence type="ECO:0000313" key="2">
    <source>
        <dbReference type="Proteomes" id="UP000479000"/>
    </source>
</evidence>
<protein>
    <submittedName>
        <fullName evidence="1">Uncharacterized protein</fullName>
    </submittedName>
</protein>
<dbReference type="AlphaFoldDB" id="A0A6H5H412"/>
<dbReference type="Proteomes" id="UP000479000">
    <property type="component" value="Unassembled WGS sequence"/>
</dbReference>
<sequence>RTSDLLAGILRWDFQNFTPKNNPRKRRACFLSLGGHLSSNDPEQLMELEHQQEQKYGHRYYPGYTGLEDSRYEASV</sequence>
<dbReference type="EMBL" id="CADCXU010020452">
    <property type="protein sequence ID" value="CAB0008400.1"/>
    <property type="molecule type" value="Genomic_DNA"/>
</dbReference>
<accession>A0A6H5H412</accession>
<gene>
    <name evidence="1" type="ORF">NTEN_LOCUS13646</name>
</gene>
<proteinExistence type="predicted"/>
<name>A0A6H5H412_9HEMI</name>
<keyword evidence="2" id="KW-1185">Reference proteome</keyword>
<reference evidence="1 2" key="1">
    <citation type="submission" date="2020-02" db="EMBL/GenBank/DDBJ databases">
        <authorList>
            <person name="Ferguson B K."/>
        </authorList>
    </citation>
    <scope>NUCLEOTIDE SEQUENCE [LARGE SCALE GENOMIC DNA]</scope>
</reference>